<evidence type="ECO:0000313" key="3">
    <source>
        <dbReference type="Proteomes" id="UP000199662"/>
    </source>
</evidence>
<dbReference type="RefSeq" id="WP_091831184.1">
    <property type="nucleotide sequence ID" value="NZ_FNZK01000008.1"/>
</dbReference>
<dbReference type="Gene3D" id="3.40.1080.10">
    <property type="entry name" value="Glutaconate Coenzyme A-transferase"/>
    <property type="match status" value="2"/>
</dbReference>
<comment type="catalytic activity">
    <reaction evidence="1">
        <text>citrate = oxaloacetate + acetate</text>
        <dbReference type="Rhea" id="RHEA:10760"/>
        <dbReference type="ChEBI" id="CHEBI:16452"/>
        <dbReference type="ChEBI" id="CHEBI:16947"/>
        <dbReference type="ChEBI" id="CHEBI:30089"/>
        <dbReference type="EC" id="4.1.3.6"/>
    </reaction>
</comment>
<dbReference type="NCBIfam" id="TIGR01584">
    <property type="entry name" value="citF"/>
    <property type="match status" value="1"/>
</dbReference>
<keyword evidence="1" id="KW-0963">Cytoplasm</keyword>
<keyword evidence="3" id="KW-1185">Reference proteome</keyword>
<proteinExistence type="predicted"/>
<comment type="catalytic activity">
    <reaction evidence="1">
        <text>citrate + acetyl-CoA = (3S)-citryl-CoA + acetate</text>
        <dbReference type="Rhea" id="RHEA:19405"/>
        <dbReference type="ChEBI" id="CHEBI:16947"/>
        <dbReference type="ChEBI" id="CHEBI:30089"/>
        <dbReference type="ChEBI" id="CHEBI:57288"/>
        <dbReference type="ChEBI" id="CHEBI:57321"/>
        <dbReference type="EC" id="2.8.3.10"/>
    </reaction>
</comment>
<reference evidence="2 3" key="1">
    <citation type="submission" date="2016-10" db="EMBL/GenBank/DDBJ databases">
        <authorList>
            <person name="de Groot N.N."/>
        </authorList>
    </citation>
    <scope>NUCLEOTIDE SEQUENCE [LARGE SCALE GENOMIC DNA]</scope>
    <source>
        <strain evidence="2 3">DSM 2179</strain>
    </source>
</reference>
<dbReference type="SUPFAM" id="SSF100950">
    <property type="entry name" value="NagB/RpiA/CoA transferase-like"/>
    <property type="match status" value="2"/>
</dbReference>
<dbReference type="Pfam" id="PF04223">
    <property type="entry name" value="CitF"/>
    <property type="match status" value="1"/>
</dbReference>
<gene>
    <name evidence="2" type="ORF">SAMN05660742_10884</name>
</gene>
<evidence type="ECO:0000313" key="2">
    <source>
        <dbReference type="EMBL" id="SEJ46756.1"/>
    </source>
</evidence>
<dbReference type="InterPro" id="IPR006472">
    <property type="entry name" value="Citrate_lyase_asu"/>
</dbReference>
<dbReference type="PIRSF" id="PIRSF009451">
    <property type="entry name" value="Citrt_lyas_alpha"/>
    <property type="match status" value="1"/>
</dbReference>
<comment type="subcellular location">
    <subcellularLocation>
        <location evidence="1">Cytoplasm</location>
    </subcellularLocation>
</comment>
<sequence>MKNEINHEVSADLLKHLGLEFYSEPEQGKDCSTLNERLLKNGKFLTSLEEAIKKSGLQDGMTISFHHHFRNGDYILNMVLDTLAKMGLKHLTVASSSLSTAHAPLIEHIKSGVVSKIESSGMRGDLADAISHGLMKEPVIFRSHGGRAAAIANGSLHIDVAFLGAPSADVVGNSSGVYTNEEGKSICGSLGYAKVDARYADKTIILTDNVVPFPNSPASIPATDVDYVVKVDALGDSSKISSGATRFTKNPRDLLIAENAAKVIQESGYFKDGFSIQTGSGGAALAVTRFITDEMIKRNIKARFALGGITGQIVKLYEEGLIGKILDVQGFDTIAAESLRDNKDHIEIDGNQYANPFNEGSAIHQLDIVILSALEVDVNFNVNVLTGSDGVIRGAIGGHPDTASKAALTVLVSPVIRGRIPCILDKVNTLVTPGSVCDVLVTDQGVAVNPSRPEIKARLIKAGLKITTIEELKESAEKVVGKPDALQFKDKVVGVVTHPDGRVLDVIHEVK</sequence>
<dbReference type="GO" id="GO:0008815">
    <property type="term" value="F:citrate (pro-3S)-lyase activity"/>
    <property type="evidence" value="ECO:0007669"/>
    <property type="project" value="UniProtKB-UniRule"/>
</dbReference>
<dbReference type="GO" id="GO:0009346">
    <property type="term" value="C:ATP-independent citrate lyase complex"/>
    <property type="evidence" value="ECO:0007669"/>
    <property type="project" value="UniProtKB-UniRule"/>
</dbReference>
<dbReference type="EC" id="4.1.3.6" evidence="1"/>
<name>A0A1H6Z266_9FIRM</name>
<dbReference type="PANTHER" id="PTHR40596:SF1">
    <property type="entry name" value="CITRATE LYASE ALPHA CHAIN"/>
    <property type="match status" value="1"/>
</dbReference>
<dbReference type="GO" id="GO:0005737">
    <property type="term" value="C:cytoplasm"/>
    <property type="evidence" value="ECO:0007669"/>
    <property type="project" value="UniProtKB-SubCell"/>
</dbReference>
<dbReference type="EC" id="2.8.3.10" evidence="1"/>
<protein>
    <recommendedName>
        <fullName evidence="1">Citrate lyase alpha chain</fullName>
        <shortName evidence="1">Citrase alpha chain</shortName>
        <ecNumber evidence="1">2.8.3.10</ecNumber>
        <ecNumber evidence="1">4.1.3.6</ecNumber>
    </recommendedName>
    <alternativeName>
        <fullName evidence="1">Citrate (pro-3S)-lyase alpha chain</fullName>
    </alternativeName>
    <alternativeName>
        <fullName evidence="1">Citrate CoA-transferase subunit</fullName>
    </alternativeName>
</protein>
<dbReference type="EMBL" id="FNZK01000008">
    <property type="protein sequence ID" value="SEJ46756.1"/>
    <property type="molecule type" value="Genomic_DNA"/>
</dbReference>
<dbReference type="AlphaFoldDB" id="A0A1H6Z266"/>
<dbReference type="PANTHER" id="PTHR40596">
    <property type="entry name" value="CITRATE LYASE ALPHA CHAIN"/>
    <property type="match status" value="1"/>
</dbReference>
<accession>A0A1H6Z266</accession>
<dbReference type="InterPro" id="IPR037171">
    <property type="entry name" value="NagB/RpiA_transferase-like"/>
</dbReference>
<dbReference type="STRING" id="84035.SAMN05660742_10884"/>
<keyword evidence="1 2" id="KW-0456">Lyase</keyword>
<dbReference type="GO" id="GO:0006084">
    <property type="term" value="P:acetyl-CoA metabolic process"/>
    <property type="evidence" value="ECO:0007669"/>
    <property type="project" value="UniProtKB-UniRule"/>
</dbReference>
<keyword evidence="1 2" id="KW-0808">Transferase</keyword>
<dbReference type="GO" id="GO:0008814">
    <property type="term" value="F:citrate CoA-transferase activity"/>
    <property type="evidence" value="ECO:0007669"/>
    <property type="project" value="UniProtKB-UniRule"/>
</dbReference>
<dbReference type="Proteomes" id="UP000199662">
    <property type="component" value="Unassembled WGS sequence"/>
</dbReference>
<organism evidence="2 3">
    <name type="scientific">Propionispira arboris</name>
    <dbReference type="NCBI Taxonomy" id="84035"/>
    <lineage>
        <taxon>Bacteria</taxon>
        <taxon>Bacillati</taxon>
        <taxon>Bacillota</taxon>
        <taxon>Negativicutes</taxon>
        <taxon>Selenomonadales</taxon>
        <taxon>Selenomonadaceae</taxon>
        <taxon>Propionispira</taxon>
    </lineage>
</organism>
<evidence type="ECO:0000256" key="1">
    <source>
        <dbReference type="PIRNR" id="PIRNR009451"/>
    </source>
</evidence>